<name>A0ACD3A2P5_9AGAR</name>
<keyword evidence="2" id="KW-1185">Reference proteome</keyword>
<dbReference type="Proteomes" id="UP000308600">
    <property type="component" value="Unassembled WGS sequence"/>
</dbReference>
<gene>
    <name evidence="1" type="ORF">BDN72DRAFT_780160</name>
</gene>
<protein>
    <submittedName>
        <fullName evidence="1">Uncharacterized protein</fullName>
    </submittedName>
</protein>
<proteinExistence type="predicted"/>
<feature type="non-terminal residue" evidence="1">
    <location>
        <position position="238"/>
    </location>
</feature>
<evidence type="ECO:0000313" key="2">
    <source>
        <dbReference type="Proteomes" id="UP000308600"/>
    </source>
</evidence>
<accession>A0ACD3A2P5</accession>
<sequence>MYFRVFSCIPKLNNILAALSKRWKAQIYACYVLPVEVEYTNDAQQRPFLNFRCFAKGCKTGVRRYLDKKDASTKNLHTHAETCWGEDVVNQVNSAKNATIARSAVTEPYRKNGKITDVFERKGEKKTYSHMQLTKAETNDDGFVLLMKTGRPGYYVPSASTVSRDVKKIFAKSRIRIAKMLQTCGRVSFQVDGWTSPNHKAYVGITATFELAGVIKTIVLDIVEVAKSHSGVNLAAAF</sequence>
<organism evidence="1 2">
    <name type="scientific">Pluteus cervinus</name>
    <dbReference type="NCBI Taxonomy" id="181527"/>
    <lineage>
        <taxon>Eukaryota</taxon>
        <taxon>Fungi</taxon>
        <taxon>Dikarya</taxon>
        <taxon>Basidiomycota</taxon>
        <taxon>Agaricomycotina</taxon>
        <taxon>Agaricomycetes</taxon>
        <taxon>Agaricomycetidae</taxon>
        <taxon>Agaricales</taxon>
        <taxon>Pluteineae</taxon>
        <taxon>Pluteaceae</taxon>
        <taxon>Pluteus</taxon>
    </lineage>
</organism>
<dbReference type="EMBL" id="ML208877">
    <property type="protein sequence ID" value="TFK59862.1"/>
    <property type="molecule type" value="Genomic_DNA"/>
</dbReference>
<evidence type="ECO:0000313" key="1">
    <source>
        <dbReference type="EMBL" id="TFK59862.1"/>
    </source>
</evidence>
<reference evidence="1 2" key="1">
    <citation type="journal article" date="2019" name="Nat. Ecol. Evol.">
        <title>Megaphylogeny resolves global patterns of mushroom evolution.</title>
        <authorList>
            <person name="Varga T."/>
            <person name="Krizsan K."/>
            <person name="Foldi C."/>
            <person name="Dima B."/>
            <person name="Sanchez-Garcia M."/>
            <person name="Sanchez-Ramirez S."/>
            <person name="Szollosi G.J."/>
            <person name="Szarkandi J.G."/>
            <person name="Papp V."/>
            <person name="Albert L."/>
            <person name="Andreopoulos W."/>
            <person name="Angelini C."/>
            <person name="Antonin V."/>
            <person name="Barry K.W."/>
            <person name="Bougher N.L."/>
            <person name="Buchanan P."/>
            <person name="Buyck B."/>
            <person name="Bense V."/>
            <person name="Catcheside P."/>
            <person name="Chovatia M."/>
            <person name="Cooper J."/>
            <person name="Damon W."/>
            <person name="Desjardin D."/>
            <person name="Finy P."/>
            <person name="Geml J."/>
            <person name="Haridas S."/>
            <person name="Hughes K."/>
            <person name="Justo A."/>
            <person name="Karasinski D."/>
            <person name="Kautmanova I."/>
            <person name="Kiss B."/>
            <person name="Kocsube S."/>
            <person name="Kotiranta H."/>
            <person name="LaButti K.M."/>
            <person name="Lechner B.E."/>
            <person name="Liimatainen K."/>
            <person name="Lipzen A."/>
            <person name="Lukacs Z."/>
            <person name="Mihaltcheva S."/>
            <person name="Morgado L.N."/>
            <person name="Niskanen T."/>
            <person name="Noordeloos M.E."/>
            <person name="Ohm R.A."/>
            <person name="Ortiz-Santana B."/>
            <person name="Ovrebo C."/>
            <person name="Racz N."/>
            <person name="Riley R."/>
            <person name="Savchenko A."/>
            <person name="Shiryaev A."/>
            <person name="Soop K."/>
            <person name="Spirin V."/>
            <person name="Szebenyi C."/>
            <person name="Tomsovsky M."/>
            <person name="Tulloss R.E."/>
            <person name="Uehling J."/>
            <person name="Grigoriev I.V."/>
            <person name="Vagvolgyi C."/>
            <person name="Papp T."/>
            <person name="Martin F.M."/>
            <person name="Miettinen O."/>
            <person name="Hibbett D.S."/>
            <person name="Nagy L.G."/>
        </authorList>
    </citation>
    <scope>NUCLEOTIDE SEQUENCE [LARGE SCALE GENOMIC DNA]</scope>
    <source>
        <strain evidence="1 2">NL-1719</strain>
    </source>
</reference>